<dbReference type="Pfam" id="PF00135">
    <property type="entry name" value="COesterase"/>
    <property type="match status" value="1"/>
</dbReference>
<dbReference type="Gene3D" id="3.40.50.1820">
    <property type="entry name" value="alpha/beta hydrolase"/>
    <property type="match status" value="1"/>
</dbReference>
<dbReference type="InterPro" id="IPR002018">
    <property type="entry name" value="CarbesteraseB"/>
</dbReference>
<gene>
    <name evidence="4" type="ORF">BDV96DRAFT_658489</name>
</gene>
<evidence type="ECO:0000256" key="2">
    <source>
        <dbReference type="ARBA" id="ARBA00022801"/>
    </source>
</evidence>
<dbReference type="OrthoDB" id="408631at2759"/>
<dbReference type="PRINTS" id="PR00878">
    <property type="entry name" value="CHOLNESTRASE"/>
</dbReference>
<keyword evidence="5" id="KW-1185">Reference proteome</keyword>
<proteinExistence type="inferred from homology"/>
<sequence>MAGTCKDVPTARSDVPFQVPAASSPTLNFPWKMAFLTGLLAIAVGLVAFSESKPLEARAAVSASNAHTSLTLIYQNNLNASDDKNHVGALILDPVPESKAAAACAALNEKLLPKSTLQKYKTDFTQALSYQDYADYSDSSDGYFIEGGTVSAANTLKFSSQSAHHRQKLPVLCTQSANNASLSAGPASGSTVTVSAGSNSFVGYRNQKSFRFLGIPYADTPKRFKYSSIYSQKGQTIQATAYGSQCAQAGSGSENCLFLNIQTPYIPKAGSKSKLRPVLFWIHGGGFTGGSGADSLSDGGNLASREDVVVVSINYRLSTLGFLAIPGTDITGNYGIADQIVALDWVIANIAAFGGDSKKITIAGESAGAGSVRTLLGSPKAIGKFQGAVAMSNLGGGVTLGLSGDYGTTYSSYYTIAQSYAVAGTQIFQAAGCNSSDLTTEIDCLDQVDALKLVGLPTVARYVVQDGKYVNTEELIVSKKNGSTAHVPVIFGNTRDDGSSFSTYPKSPIANHSQGLQEALGINSTWAQKIIDSGLFPLVNTGNLTLDSFNVSARIATDKTFRCVDQATVYAGTVSGAFPRAYYYQFERTINGYDPNNLGQPKDNNPENPYFRFHGADMPWLFGTLSTIREPQDLWSVQVVSGYFASFVKSGQPNQDQEYLQIRGYAKNIEAERKTGPWQQVRGLSGDIRHLDWLPKEGGFVDVEQSIASLGRVTQVTLSNLHNTIYLPTNPSQLPSLHCLSNNTSPLPQHLLTLLIPPLQLLHLRRQSLDDNILQPIDNSQLLAQAPVAAKPFFQLLNFDAKVVGELLADAGSGLAGLLDDAEDLEFADELLDD</sequence>
<dbReference type="InterPro" id="IPR029058">
    <property type="entry name" value="AB_hydrolase_fold"/>
</dbReference>
<dbReference type="PANTHER" id="PTHR43142:SF3">
    <property type="entry name" value="PUTATIVE (AFU_ORTHOLOGUE AFUA_3G09070)-RELATED"/>
    <property type="match status" value="1"/>
</dbReference>
<dbReference type="Proteomes" id="UP000799770">
    <property type="component" value="Unassembled WGS sequence"/>
</dbReference>
<dbReference type="PROSITE" id="PS00122">
    <property type="entry name" value="CARBOXYLESTERASE_B_1"/>
    <property type="match status" value="1"/>
</dbReference>
<keyword evidence="2 4" id="KW-0378">Hydrolase</keyword>
<evidence type="ECO:0000313" key="5">
    <source>
        <dbReference type="Proteomes" id="UP000799770"/>
    </source>
</evidence>
<feature type="domain" description="Carboxylesterase type B" evidence="3">
    <location>
        <begin position="208"/>
        <end position="668"/>
    </location>
</feature>
<dbReference type="AlphaFoldDB" id="A0A6A5Z9Y8"/>
<evidence type="ECO:0000259" key="3">
    <source>
        <dbReference type="Pfam" id="PF00135"/>
    </source>
</evidence>
<comment type="similarity">
    <text evidence="1">Belongs to the type-B carboxylesterase/lipase family.</text>
</comment>
<protein>
    <submittedName>
        <fullName evidence="4">Alpha/Beta hydrolase protein</fullName>
    </submittedName>
</protein>
<evidence type="ECO:0000256" key="1">
    <source>
        <dbReference type="ARBA" id="ARBA00005964"/>
    </source>
</evidence>
<dbReference type="SUPFAM" id="SSF53474">
    <property type="entry name" value="alpha/beta-Hydrolases"/>
    <property type="match status" value="1"/>
</dbReference>
<dbReference type="PANTHER" id="PTHR43142">
    <property type="entry name" value="CARBOXYLIC ESTER HYDROLASE"/>
    <property type="match status" value="1"/>
</dbReference>
<dbReference type="EMBL" id="ML977321">
    <property type="protein sequence ID" value="KAF2116280.1"/>
    <property type="molecule type" value="Genomic_DNA"/>
</dbReference>
<dbReference type="InterPro" id="IPR000997">
    <property type="entry name" value="Cholinesterase"/>
</dbReference>
<organism evidence="4 5">
    <name type="scientific">Lophiotrema nucula</name>
    <dbReference type="NCBI Taxonomy" id="690887"/>
    <lineage>
        <taxon>Eukaryota</taxon>
        <taxon>Fungi</taxon>
        <taxon>Dikarya</taxon>
        <taxon>Ascomycota</taxon>
        <taxon>Pezizomycotina</taxon>
        <taxon>Dothideomycetes</taxon>
        <taxon>Pleosporomycetidae</taxon>
        <taxon>Pleosporales</taxon>
        <taxon>Lophiotremataceae</taxon>
        <taxon>Lophiotrema</taxon>
    </lineage>
</organism>
<dbReference type="GO" id="GO:0004104">
    <property type="term" value="F:cholinesterase activity"/>
    <property type="evidence" value="ECO:0007669"/>
    <property type="project" value="InterPro"/>
</dbReference>
<name>A0A6A5Z9Y8_9PLEO</name>
<evidence type="ECO:0000313" key="4">
    <source>
        <dbReference type="EMBL" id="KAF2116280.1"/>
    </source>
</evidence>
<dbReference type="InterPro" id="IPR019826">
    <property type="entry name" value="Carboxylesterase_B_AS"/>
</dbReference>
<accession>A0A6A5Z9Y8</accession>
<reference evidence="4" key="1">
    <citation type="journal article" date="2020" name="Stud. Mycol.">
        <title>101 Dothideomycetes genomes: a test case for predicting lifestyles and emergence of pathogens.</title>
        <authorList>
            <person name="Haridas S."/>
            <person name="Albert R."/>
            <person name="Binder M."/>
            <person name="Bloem J."/>
            <person name="Labutti K."/>
            <person name="Salamov A."/>
            <person name="Andreopoulos B."/>
            <person name="Baker S."/>
            <person name="Barry K."/>
            <person name="Bills G."/>
            <person name="Bluhm B."/>
            <person name="Cannon C."/>
            <person name="Castanera R."/>
            <person name="Culley D."/>
            <person name="Daum C."/>
            <person name="Ezra D."/>
            <person name="Gonzalez J."/>
            <person name="Henrissat B."/>
            <person name="Kuo A."/>
            <person name="Liang C."/>
            <person name="Lipzen A."/>
            <person name="Lutzoni F."/>
            <person name="Magnuson J."/>
            <person name="Mondo S."/>
            <person name="Nolan M."/>
            <person name="Ohm R."/>
            <person name="Pangilinan J."/>
            <person name="Park H.-J."/>
            <person name="Ramirez L."/>
            <person name="Alfaro M."/>
            <person name="Sun H."/>
            <person name="Tritt A."/>
            <person name="Yoshinaga Y."/>
            <person name="Zwiers L.-H."/>
            <person name="Turgeon B."/>
            <person name="Goodwin S."/>
            <person name="Spatafora J."/>
            <person name="Crous P."/>
            <person name="Grigoriev I."/>
        </authorList>
    </citation>
    <scope>NUCLEOTIDE SEQUENCE</scope>
    <source>
        <strain evidence="4">CBS 627.86</strain>
    </source>
</reference>